<dbReference type="AlphaFoldDB" id="A0A0M8MFH6"/>
<feature type="chain" id="PRO_5005818313" evidence="2">
    <location>
        <begin position="18"/>
        <end position="504"/>
    </location>
</feature>
<dbReference type="STRING" id="1202724.AM493_00540"/>
<dbReference type="EMBL" id="LIYD01000005">
    <property type="protein sequence ID" value="KOS04697.1"/>
    <property type="molecule type" value="Genomic_DNA"/>
</dbReference>
<evidence type="ECO:0000256" key="1">
    <source>
        <dbReference type="PROSITE-ProRule" id="PRU00339"/>
    </source>
</evidence>
<keyword evidence="1" id="KW-0802">TPR repeat</keyword>
<dbReference type="Gene3D" id="1.25.40.10">
    <property type="entry name" value="Tetratricopeptide repeat domain"/>
    <property type="match status" value="2"/>
</dbReference>
<protein>
    <submittedName>
        <fullName evidence="3">Uncharacterized protein</fullName>
    </submittedName>
</protein>
<dbReference type="PATRIC" id="fig|1202724.3.peg.102"/>
<dbReference type="OrthoDB" id="641160at2"/>
<dbReference type="RefSeq" id="WP_054405729.1">
    <property type="nucleotide sequence ID" value="NZ_FOYA01000012.1"/>
</dbReference>
<reference evidence="3 4" key="1">
    <citation type="submission" date="2015-08" db="EMBL/GenBank/DDBJ databases">
        <title>Whole genome sequence of Flavobacterium akiainvivens IK-1T, from decaying Wikstroemia oahuensis, an endemic Hawaiian shrub.</title>
        <authorList>
            <person name="Wan X."/>
            <person name="Hou S."/>
            <person name="Saito J."/>
            <person name="Donachie S."/>
        </authorList>
    </citation>
    <scope>NUCLEOTIDE SEQUENCE [LARGE SCALE GENOMIC DNA]</scope>
    <source>
        <strain evidence="3 4">IK-1</strain>
    </source>
</reference>
<dbReference type="SUPFAM" id="SSF48452">
    <property type="entry name" value="TPR-like"/>
    <property type="match status" value="1"/>
</dbReference>
<name>A0A0M8MFH6_9FLAO</name>
<accession>A0A0M8MFH6</accession>
<evidence type="ECO:0000313" key="4">
    <source>
        <dbReference type="Proteomes" id="UP000037755"/>
    </source>
</evidence>
<feature type="repeat" description="TPR" evidence="1">
    <location>
        <begin position="304"/>
        <end position="337"/>
    </location>
</feature>
<dbReference type="InterPro" id="IPR011990">
    <property type="entry name" value="TPR-like_helical_dom_sf"/>
</dbReference>
<organism evidence="3 4">
    <name type="scientific">Flavobacterium akiainvivens</name>
    <dbReference type="NCBI Taxonomy" id="1202724"/>
    <lineage>
        <taxon>Bacteria</taxon>
        <taxon>Pseudomonadati</taxon>
        <taxon>Bacteroidota</taxon>
        <taxon>Flavobacteriia</taxon>
        <taxon>Flavobacteriales</taxon>
        <taxon>Flavobacteriaceae</taxon>
        <taxon>Flavobacterium</taxon>
    </lineage>
</organism>
<evidence type="ECO:0000256" key="2">
    <source>
        <dbReference type="SAM" id="SignalP"/>
    </source>
</evidence>
<keyword evidence="2" id="KW-0732">Signal</keyword>
<feature type="repeat" description="TPR" evidence="1">
    <location>
        <begin position="384"/>
        <end position="417"/>
    </location>
</feature>
<evidence type="ECO:0000313" key="3">
    <source>
        <dbReference type="EMBL" id="KOS04697.1"/>
    </source>
</evidence>
<proteinExistence type="predicted"/>
<comment type="caution">
    <text evidence="3">The sequence shown here is derived from an EMBL/GenBank/DDBJ whole genome shotgun (WGS) entry which is preliminary data.</text>
</comment>
<dbReference type="PROSITE" id="PS50005">
    <property type="entry name" value="TPR"/>
    <property type="match status" value="2"/>
</dbReference>
<sequence>MKRITLLLLFISFTVSAQEKYTFNPELPVPTIGDLLKHADSLFMPNTTLSFAYSSEHAKPYSQIHPEPAADPGYLPKKLEAIKNDSLNPFHYSDLGGYYDKMGEEAASFKYYTKAYDKLKHFKVEKDSALYYSYSAILKINLGQDGVPDVEKALAINPADTLAFSFYPMMLINNGRFADAKRVLMPLLKDEGLKYNTYLYLGLVEIYEKMQQAIQAGDEWTEKSKGLAIENLIDMRPYEENFDKKDKYFRRQQEFTRLFSCFMKLIITLDPSGKEVASKQDLAYLNGRIKYFTDYLKEKDANVYSAYFCLGFATWLKKDYNGAIANFEKALKAFPAGKDNFGFRTPDAYTAISTLYILQKNYDKALEVNLRKLNAKLLDNADRASTLLTIGKLYYAKEDAVKALEYAQKAVEVQQTFETMFFKSYMATRNGQGELGEQTLFKAEEFINQESQTHDLMSYYIVLSLAMSRFDFAAQLYFDNQPKLTEECTTCRYLVTHYLVKLDE</sequence>
<feature type="signal peptide" evidence="2">
    <location>
        <begin position="1"/>
        <end position="17"/>
    </location>
</feature>
<dbReference type="SMART" id="SM00028">
    <property type="entry name" value="TPR"/>
    <property type="match status" value="3"/>
</dbReference>
<dbReference type="InterPro" id="IPR019734">
    <property type="entry name" value="TPR_rpt"/>
</dbReference>
<keyword evidence="4" id="KW-1185">Reference proteome</keyword>
<gene>
    <name evidence="3" type="ORF">AM493_00540</name>
</gene>
<dbReference type="Proteomes" id="UP000037755">
    <property type="component" value="Unassembled WGS sequence"/>
</dbReference>